<keyword evidence="2" id="KW-1185">Reference proteome</keyword>
<gene>
    <name evidence="1" type="ORF">M406DRAFT_222565</name>
</gene>
<dbReference type="GeneID" id="63832748"/>
<dbReference type="EMBL" id="MU032344">
    <property type="protein sequence ID" value="KAF3770778.1"/>
    <property type="molecule type" value="Genomic_DNA"/>
</dbReference>
<dbReference type="Proteomes" id="UP000803844">
    <property type="component" value="Unassembled WGS sequence"/>
</dbReference>
<feature type="non-terminal residue" evidence="1">
    <location>
        <position position="1"/>
    </location>
</feature>
<dbReference type="AlphaFoldDB" id="A0A9P5CTW8"/>
<organism evidence="1 2">
    <name type="scientific">Cryphonectria parasitica (strain ATCC 38755 / EP155)</name>
    <dbReference type="NCBI Taxonomy" id="660469"/>
    <lineage>
        <taxon>Eukaryota</taxon>
        <taxon>Fungi</taxon>
        <taxon>Dikarya</taxon>
        <taxon>Ascomycota</taxon>
        <taxon>Pezizomycotina</taxon>
        <taxon>Sordariomycetes</taxon>
        <taxon>Sordariomycetidae</taxon>
        <taxon>Diaporthales</taxon>
        <taxon>Cryphonectriaceae</taxon>
        <taxon>Cryphonectria-Endothia species complex</taxon>
        <taxon>Cryphonectria</taxon>
    </lineage>
</organism>
<reference evidence="1" key="1">
    <citation type="journal article" date="2020" name="Phytopathology">
        <title>Genome sequence of the chestnut blight fungus Cryphonectria parasitica EP155: A fundamental resource for an archetypical invasive plant pathogen.</title>
        <authorList>
            <person name="Crouch J.A."/>
            <person name="Dawe A."/>
            <person name="Aerts A."/>
            <person name="Barry K."/>
            <person name="Churchill A.C.L."/>
            <person name="Grimwood J."/>
            <person name="Hillman B."/>
            <person name="Milgroom M.G."/>
            <person name="Pangilinan J."/>
            <person name="Smith M."/>
            <person name="Salamov A."/>
            <person name="Schmutz J."/>
            <person name="Yadav J."/>
            <person name="Grigoriev I.V."/>
            <person name="Nuss D."/>
        </authorList>
    </citation>
    <scope>NUCLEOTIDE SEQUENCE</scope>
    <source>
        <strain evidence="1">EP155</strain>
    </source>
</reference>
<comment type="caution">
    <text evidence="1">The sequence shown here is derived from an EMBL/GenBank/DDBJ whole genome shotgun (WGS) entry which is preliminary data.</text>
</comment>
<dbReference type="RefSeq" id="XP_040781739.1">
    <property type="nucleotide sequence ID" value="XM_040915619.1"/>
</dbReference>
<protein>
    <submittedName>
        <fullName evidence="1">Uncharacterized protein</fullName>
    </submittedName>
</protein>
<evidence type="ECO:0000313" key="1">
    <source>
        <dbReference type="EMBL" id="KAF3770778.1"/>
    </source>
</evidence>
<sequence>VNIELPRYTCRAYRRTSWSYAPRHGCIIRNAILKVFSALDTWQPTGGLTIEPNAYLPSESGRWLENHHFGDEYEDDGDEYEDDGDFVYHQMACGWVHGQQAEAPPASAILRLCSKLCLEL</sequence>
<name>A0A9P5CTW8_CRYP1</name>
<evidence type="ECO:0000313" key="2">
    <source>
        <dbReference type="Proteomes" id="UP000803844"/>
    </source>
</evidence>
<proteinExistence type="predicted"/>
<accession>A0A9P5CTW8</accession>
<feature type="non-terminal residue" evidence="1">
    <location>
        <position position="120"/>
    </location>
</feature>
<dbReference type="OrthoDB" id="4688861at2759"/>